<proteinExistence type="predicted"/>
<feature type="domain" description="ABC-three component systems C-terminal" evidence="2">
    <location>
        <begin position="198"/>
        <end position="398"/>
    </location>
</feature>
<dbReference type="InterPro" id="IPR043504">
    <property type="entry name" value="Peptidase_S1_PA_chymotrypsin"/>
</dbReference>
<dbReference type="AlphaFoldDB" id="A0AB37IE11"/>
<evidence type="ECO:0000259" key="2">
    <source>
        <dbReference type="Pfam" id="PF20280"/>
    </source>
</evidence>
<protein>
    <recommendedName>
        <fullName evidence="2">ABC-three component systems C-terminal domain-containing protein</fullName>
    </recommendedName>
</protein>
<keyword evidence="1" id="KW-0378">Hydrolase</keyword>
<dbReference type="InterPro" id="IPR046916">
    <property type="entry name" value="ABC-3C_CTD4"/>
</dbReference>
<dbReference type="InterPro" id="IPR009003">
    <property type="entry name" value="Peptidase_S1_PA"/>
</dbReference>
<dbReference type="Gene3D" id="2.40.10.10">
    <property type="entry name" value="Trypsin-like serine proteases"/>
    <property type="match status" value="1"/>
</dbReference>
<comment type="caution">
    <text evidence="3">The sequence shown here is derived from an EMBL/GenBank/DDBJ whole genome shotgun (WGS) entry which is preliminary data.</text>
</comment>
<gene>
    <name evidence="3" type="ORF">EB03_00010</name>
</gene>
<dbReference type="Pfam" id="PF20280">
    <property type="entry name" value="CTD4"/>
    <property type="match status" value="1"/>
</dbReference>
<evidence type="ECO:0000313" key="3">
    <source>
        <dbReference type="EMBL" id="RBT70977.1"/>
    </source>
</evidence>
<dbReference type="EMBL" id="LESJ01000001">
    <property type="protein sequence ID" value="RBT70977.1"/>
    <property type="molecule type" value="Genomic_DNA"/>
</dbReference>
<dbReference type="Proteomes" id="UP000253498">
    <property type="component" value="Unassembled WGS sequence"/>
</dbReference>
<organism evidence="3 4">
    <name type="scientific">Enterococcus hirae</name>
    <dbReference type="NCBI Taxonomy" id="1354"/>
    <lineage>
        <taxon>Bacteria</taxon>
        <taxon>Bacillati</taxon>
        <taxon>Bacillota</taxon>
        <taxon>Bacilli</taxon>
        <taxon>Lactobacillales</taxon>
        <taxon>Enterococcaceae</taxon>
        <taxon>Enterococcus</taxon>
    </lineage>
</organism>
<reference evidence="3 4" key="1">
    <citation type="submission" date="2015-06" db="EMBL/GenBank/DDBJ databases">
        <title>The Genome Sequence of Enterococcus hirae 88EA1.</title>
        <authorList>
            <consortium name="The Broad Institute Genomics Platform"/>
            <consortium name="The Broad Institute Genome Sequencing Center for Infectious Disease"/>
            <person name="Earl A.M."/>
            <person name="Van Tyne D."/>
            <person name="Lebreton F."/>
            <person name="Saavedra J.T."/>
            <person name="Gilmore M.S."/>
            <person name="Manson McGuire A."/>
            <person name="Clock S."/>
            <person name="Crupain M."/>
            <person name="Rangan U."/>
            <person name="Young S."/>
            <person name="Abouelleil A."/>
            <person name="Cao P."/>
            <person name="Chapman S.B."/>
            <person name="Griggs A."/>
            <person name="Priest M."/>
            <person name="Shea T."/>
            <person name="Wortman J."/>
            <person name="Nusbaum C."/>
            <person name="Birren B."/>
        </authorList>
    </citation>
    <scope>NUCLEOTIDE SEQUENCE [LARGE SCALE GENOMIC DNA]</scope>
    <source>
        <strain evidence="3 4">88EA1</strain>
    </source>
</reference>
<evidence type="ECO:0000256" key="1">
    <source>
        <dbReference type="ARBA" id="ARBA00022825"/>
    </source>
</evidence>
<name>A0AB37IE11_ENTHR</name>
<keyword evidence="1" id="KW-0720">Serine protease</keyword>
<dbReference type="GO" id="GO:0008236">
    <property type="term" value="F:serine-type peptidase activity"/>
    <property type="evidence" value="ECO:0007669"/>
    <property type="project" value="UniProtKB-KW"/>
</dbReference>
<dbReference type="SUPFAM" id="SSF50494">
    <property type="entry name" value="Trypsin-like serine proteases"/>
    <property type="match status" value="1"/>
</dbReference>
<keyword evidence="1" id="KW-0645">Protease</keyword>
<accession>A0AB37IE11</accession>
<evidence type="ECO:0000313" key="4">
    <source>
        <dbReference type="Proteomes" id="UP000253498"/>
    </source>
</evidence>
<sequence length="431" mass="49675">MNDFEELSVNIRGTNTYGSGLLYQQDCETGFVITAKHCVVGETINDFKLFDYTQSELEILEPPRCSDSLDLAIIKVKVKKGYPELLIMEPENKQEIVFYGYPECMKEDGGTPYRGKATQISKPDIFKLVLDNEIGSSNNTEYENIRGCSGSGVYVEREGKCYLTGIITKLQSAGQQGIVEGIHIAHIVAFFLEEFDIMLVPRCLNDFSEYLTSIINELREVGGQENKLIFLIEKCYRECFSDITPKLIHNRLSDYLFLPSQKNEDYTNKFLWIAWLEILLYKLLQTNIAFEIDDCFKLLTQEKERAGIHVLFTNHLTLDRFIGSLFRSTLYDKLDKQDVLFVTNQRRKFRGGSIAKREQIEGIVVNIDHPEVSDRLTIDNPNEKKLFSIVHIDYIENEIDQILHDTKGLTAVEFSQRFPEELTRLFEEIAN</sequence>